<feature type="region of interest" description="Disordered" evidence="1">
    <location>
        <begin position="286"/>
        <end position="357"/>
    </location>
</feature>
<dbReference type="EMBL" id="GL891307">
    <property type="protein sequence ID" value="EGO54820.1"/>
    <property type="molecule type" value="Genomic_DNA"/>
</dbReference>
<dbReference type="HOGENOM" id="CLU_642653_0_0_1"/>
<evidence type="ECO:0000313" key="2">
    <source>
        <dbReference type="EMBL" id="EGO54820.1"/>
    </source>
</evidence>
<name>F8MVX2_NEUT8</name>
<dbReference type="KEGG" id="nte:NEUTE1DRAFT141100"/>
<protein>
    <submittedName>
        <fullName evidence="2">Uncharacterized protein</fullName>
    </submittedName>
</protein>
<dbReference type="Proteomes" id="UP000008065">
    <property type="component" value="Unassembled WGS sequence"/>
</dbReference>
<organism evidence="2 3">
    <name type="scientific">Neurospora tetrasperma (strain FGSC 2508 / ATCC MYA-4615 / P0657)</name>
    <dbReference type="NCBI Taxonomy" id="510951"/>
    <lineage>
        <taxon>Eukaryota</taxon>
        <taxon>Fungi</taxon>
        <taxon>Dikarya</taxon>
        <taxon>Ascomycota</taxon>
        <taxon>Pezizomycotina</taxon>
        <taxon>Sordariomycetes</taxon>
        <taxon>Sordariomycetidae</taxon>
        <taxon>Sordariales</taxon>
        <taxon>Sordariaceae</taxon>
        <taxon>Neurospora</taxon>
    </lineage>
</organism>
<sequence>MQSLFPEPRNEERRSGQRDWIARRARPTPEHVELFKLLFTSTLTATVFIPFAGDEMSRNQVIARAEAAQCRPIATPIDISLGFFVSASCVEGHELKGAYSVVFRQMSPGTSDHGEVFKMGWNQPFVTDEHAANSLAISQAVRIAGQTLRAIPVGPHGRAPGKVTVNVFTPSNQALRDIINPVETAPEDPRRAVRARISSLVLEEVQKLSDIPGMRVELVLYWVPAKSGVTSQKEAGKIAMKCRKYGKNMIFVNDEERPIAELPKSVSPLIADVLIRERLRVNRERRANGMASSATTTLRKAARATAEPAMNQDGPVLSPAETPKTQLQEPHPDHSEPRDPSPAPDGQDLTTEGKEQADEGCLDPLEEQALVDRQLLIETHAHNIRYCRERALPGRSTYRTQQLWENAAESFCFELEKLVPDHPLTRVPRRSLLDFIFSSP</sequence>
<accession>F8MVX2</accession>
<gene>
    <name evidence="2" type="ORF">NEUTE1DRAFT_141100</name>
</gene>
<keyword evidence="3" id="KW-1185">Reference proteome</keyword>
<feature type="region of interest" description="Disordered" evidence="1">
    <location>
        <begin position="1"/>
        <end position="22"/>
    </location>
</feature>
<dbReference type="AlphaFoldDB" id="F8MVX2"/>
<dbReference type="GeneID" id="20826208"/>
<feature type="compositionally biased region" description="Basic and acidic residues" evidence="1">
    <location>
        <begin position="8"/>
        <end position="22"/>
    </location>
</feature>
<dbReference type="RefSeq" id="XP_009854729.1">
    <property type="nucleotide sequence ID" value="XM_009856427.1"/>
</dbReference>
<evidence type="ECO:0000256" key="1">
    <source>
        <dbReference type="SAM" id="MobiDB-lite"/>
    </source>
</evidence>
<feature type="compositionally biased region" description="Low complexity" evidence="1">
    <location>
        <begin position="291"/>
        <end position="306"/>
    </location>
</feature>
<dbReference type="VEuPathDB" id="FungiDB:NEUTE1DRAFT_141100"/>
<proteinExistence type="predicted"/>
<reference evidence="3" key="1">
    <citation type="journal article" date="2011" name="Genetics">
        <title>Massive changes in genome architecture accompany the transition to self-fertility in the filamentous fungus Neurospora tetrasperma.</title>
        <authorList>
            <person name="Ellison C.E."/>
            <person name="Stajich J.E."/>
            <person name="Jacobson D.J."/>
            <person name="Natvig D.O."/>
            <person name="Lapidus A."/>
            <person name="Foster B."/>
            <person name="Aerts A."/>
            <person name="Riley R."/>
            <person name="Lindquist E.A."/>
            <person name="Grigoriev I.V."/>
            <person name="Taylor J.W."/>
        </authorList>
    </citation>
    <scope>NUCLEOTIDE SEQUENCE [LARGE SCALE GENOMIC DNA]</scope>
    <source>
        <strain evidence="3">FGSC 2508 / P0657</strain>
    </source>
</reference>
<evidence type="ECO:0000313" key="3">
    <source>
        <dbReference type="Proteomes" id="UP000008065"/>
    </source>
</evidence>
<feature type="compositionally biased region" description="Basic and acidic residues" evidence="1">
    <location>
        <begin position="330"/>
        <end position="339"/>
    </location>
</feature>
<dbReference type="OrthoDB" id="10338491at2759"/>